<keyword evidence="4" id="KW-0479">Metal-binding</keyword>
<evidence type="ECO:0000256" key="6">
    <source>
        <dbReference type="RuleBase" id="RU004466"/>
    </source>
</evidence>
<comment type="similarity">
    <text evidence="2 6">Belongs to the FPP/GGPP synthase family.</text>
</comment>
<dbReference type="SUPFAM" id="SSF48576">
    <property type="entry name" value="Terpenoid synthases"/>
    <property type="match status" value="1"/>
</dbReference>
<reference evidence="7" key="1">
    <citation type="journal article" date="2014" name="Genome Biol. Evol.">
        <title>Pangenome evidence for extensive interdomain horizontal transfer affecting lineage core and shell genes in uncultured planktonic thaumarchaeota and euryarchaeota.</title>
        <authorList>
            <person name="Deschamps P."/>
            <person name="Zivanovic Y."/>
            <person name="Moreira D."/>
            <person name="Rodriguez-Valera F."/>
            <person name="Lopez-Garcia P."/>
        </authorList>
    </citation>
    <scope>NUCLEOTIDE SEQUENCE</scope>
</reference>
<evidence type="ECO:0000256" key="3">
    <source>
        <dbReference type="ARBA" id="ARBA00022679"/>
    </source>
</evidence>
<dbReference type="EMBL" id="KF900393">
    <property type="protein sequence ID" value="AIE93415.1"/>
    <property type="molecule type" value="Genomic_DNA"/>
</dbReference>
<dbReference type="PROSITE" id="PS00444">
    <property type="entry name" value="POLYPRENYL_SYNTHASE_2"/>
    <property type="match status" value="1"/>
</dbReference>
<sequence>MVSMHSFKAELDRRRNIVEEALEEFVQQSMTGPGAPAMRLAGDILLAGGKRYRPVMATLAFEAAGGEDTSKVMNLAMASEIIHTATLVHDDIYDQSKLRRGKPTLHTSVGLPEAIIAGDYLFALGFGLGGRHDDRIVERIAEACGRIATSELKQLEHIGNLATTPEDYYAIVDGKTAFPISSGCWGAAVLAEASEHIVDALEEFGMEFGRAFQMVDDLLDLTGDPSMGKPRGTDVHDGKMTLPIIHALTILHGAEREHLSDVLQNFSDERWEELIELLDSAGSMGYVRQLIDNHLQRAKDALGALPASEGRDLLFELVRMSRSRRN</sequence>
<gene>
    <name evidence="7" type="primary">ispB</name>
</gene>
<dbReference type="CDD" id="cd00685">
    <property type="entry name" value="Trans_IPPS_HT"/>
    <property type="match status" value="1"/>
</dbReference>
<keyword evidence="3 6" id="KW-0808">Transferase</keyword>
<dbReference type="InterPro" id="IPR000092">
    <property type="entry name" value="Polyprenyl_synt"/>
</dbReference>
<dbReference type="InterPro" id="IPR033749">
    <property type="entry name" value="Polyprenyl_synt_CS"/>
</dbReference>
<name>A0A075FP77_9EURY</name>
<organism evidence="7">
    <name type="scientific">uncultured marine group II/III euryarchaeote AD1000_35_F01</name>
    <dbReference type="NCBI Taxonomy" id="1457758"/>
    <lineage>
        <taxon>Archaea</taxon>
        <taxon>Methanobacteriati</taxon>
        <taxon>Methanobacteriota</taxon>
        <taxon>environmental samples</taxon>
    </lineage>
</organism>
<dbReference type="GO" id="GO:0106350">
    <property type="term" value="F:all-trans-octaprenyl-diphosphate synthase activity"/>
    <property type="evidence" value="ECO:0007669"/>
    <property type="project" value="UniProtKB-EC"/>
</dbReference>
<proteinExistence type="inferred from homology"/>
<dbReference type="AlphaFoldDB" id="A0A075FP77"/>
<evidence type="ECO:0000256" key="4">
    <source>
        <dbReference type="ARBA" id="ARBA00022723"/>
    </source>
</evidence>
<dbReference type="InterPro" id="IPR008949">
    <property type="entry name" value="Isoprenoid_synthase_dom_sf"/>
</dbReference>
<dbReference type="Pfam" id="PF00348">
    <property type="entry name" value="polyprenyl_synt"/>
    <property type="match status" value="1"/>
</dbReference>
<dbReference type="PROSITE" id="PS00723">
    <property type="entry name" value="POLYPRENYL_SYNTHASE_1"/>
    <property type="match status" value="1"/>
</dbReference>
<evidence type="ECO:0000256" key="1">
    <source>
        <dbReference type="ARBA" id="ARBA00001946"/>
    </source>
</evidence>
<dbReference type="PANTHER" id="PTHR12001:SF85">
    <property type="entry name" value="SHORT CHAIN ISOPRENYL DIPHOSPHATE SYNTHASE"/>
    <property type="match status" value="1"/>
</dbReference>
<keyword evidence="5" id="KW-0460">Magnesium</keyword>
<dbReference type="PANTHER" id="PTHR12001">
    <property type="entry name" value="GERANYLGERANYL PYROPHOSPHATE SYNTHASE"/>
    <property type="match status" value="1"/>
</dbReference>
<dbReference type="SFLD" id="SFLDS00005">
    <property type="entry name" value="Isoprenoid_Synthase_Type_I"/>
    <property type="match status" value="1"/>
</dbReference>
<comment type="cofactor">
    <cofactor evidence="1">
        <name>Mg(2+)</name>
        <dbReference type="ChEBI" id="CHEBI:18420"/>
    </cofactor>
</comment>
<evidence type="ECO:0000313" key="7">
    <source>
        <dbReference type="EMBL" id="AIE93415.1"/>
    </source>
</evidence>
<dbReference type="Gene3D" id="1.10.600.10">
    <property type="entry name" value="Farnesyl Diphosphate Synthase"/>
    <property type="match status" value="1"/>
</dbReference>
<accession>A0A075FP77</accession>
<evidence type="ECO:0000256" key="2">
    <source>
        <dbReference type="ARBA" id="ARBA00006706"/>
    </source>
</evidence>
<protein>
    <submittedName>
        <fullName evidence="7">Octaprenyl-diphosphate synthase (IspB)</fullName>
        <ecNumber evidence="7">2.5.1.90</ecNumber>
    </submittedName>
</protein>
<dbReference type="GO" id="GO:0008299">
    <property type="term" value="P:isoprenoid biosynthetic process"/>
    <property type="evidence" value="ECO:0007669"/>
    <property type="project" value="InterPro"/>
</dbReference>
<dbReference type="GO" id="GO:0046872">
    <property type="term" value="F:metal ion binding"/>
    <property type="evidence" value="ECO:0007669"/>
    <property type="project" value="UniProtKB-KW"/>
</dbReference>
<dbReference type="EC" id="2.5.1.90" evidence="7"/>
<evidence type="ECO:0000256" key="5">
    <source>
        <dbReference type="ARBA" id="ARBA00022842"/>
    </source>
</evidence>